<organism evidence="2 3">
    <name type="scientific">Perkinsus olseni</name>
    <name type="common">Perkinsus atlanticus</name>
    <dbReference type="NCBI Taxonomy" id="32597"/>
    <lineage>
        <taxon>Eukaryota</taxon>
        <taxon>Sar</taxon>
        <taxon>Alveolata</taxon>
        <taxon>Perkinsozoa</taxon>
        <taxon>Perkinsea</taxon>
        <taxon>Perkinsida</taxon>
        <taxon>Perkinsidae</taxon>
        <taxon>Perkinsus</taxon>
    </lineage>
</organism>
<reference evidence="2 3" key="1">
    <citation type="submission" date="2020-04" db="EMBL/GenBank/DDBJ databases">
        <title>Perkinsus olseni comparative genomics.</title>
        <authorList>
            <person name="Bogema D.R."/>
        </authorList>
    </citation>
    <scope>NUCLEOTIDE SEQUENCE [LARGE SCALE GENOMIC DNA]</scope>
    <source>
        <strain evidence="2">ATCC PRA-205</strain>
    </source>
</reference>
<feature type="transmembrane region" description="Helical" evidence="1">
    <location>
        <begin position="109"/>
        <end position="129"/>
    </location>
</feature>
<evidence type="ECO:0000313" key="2">
    <source>
        <dbReference type="EMBL" id="KAF4702568.1"/>
    </source>
</evidence>
<dbReference type="Proteomes" id="UP000574390">
    <property type="component" value="Unassembled WGS sequence"/>
</dbReference>
<keyword evidence="1" id="KW-1133">Transmembrane helix</keyword>
<comment type="caution">
    <text evidence="2">The sequence shown here is derived from an EMBL/GenBank/DDBJ whole genome shotgun (WGS) entry which is preliminary data.</text>
</comment>
<keyword evidence="1" id="KW-0812">Transmembrane</keyword>
<feature type="transmembrane region" description="Helical" evidence="1">
    <location>
        <begin position="79"/>
        <end position="97"/>
    </location>
</feature>
<keyword evidence="1" id="KW-0472">Membrane</keyword>
<evidence type="ECO:0000313" key="3">
    <source>
        <dbReference type="Proteomes" id="UP000574390"/>
    </source>
</evidence>
<dbReference type="AlphaFoldDB" id="A0A7J6Q2L6"/>
<gene>
    <name evidence="2" type="ORF">FOZ62_020009</name>
</gene>
<accession>A0A7J6Q2L6</accession>
<sequence>RNAGGLSLWDRVKALQAVPIDGSEAVGSTPDTRGCAGGDAGGRMVDTKEFYAETQININEHFKEQINRYIPLKEFSDKYLRAGGTALIAAVVCTLGSRLDTSEWFRADVFMLCVFAAPLLFSVTATAFYHARETDSTR</sequence>
<name>A0A7J6Q2L6_PEROL</name>
<feature type="non-terminal residue" evidence="2">
    <location>
        <position position="138"/>
    </location>
</feature>
<proteinExistence type="predicted"/>
<feature type="non-terminal residue" evidence="2">
    <location>
        <position position="1"/>
    </location>
</feature>
<protein>
    <submittedName>
        <fullName evidence="2">Uncharacterized protein</fullName>
    </submittedName>
</protein>
<dbReference type="EMBL" id="JABANM010032653">
    <property type="protein sequence ID" value="KAF4702568.1"/>
    <property type="molecule type" value="Genomic_DNA"/>
</dbReference>
<evidence type="ECO:0000256" key="1">
    <source>
        <dbReference type="SAM" id="Phobius"/>
    </source>
</evidence>